<dbReference type="InterPro" id="IPR050109">
    <property type="entry name" value="HTH-type_TetR-like_transc_reg"/>
</dbReference>
<organism evidence="4 5">
    <name type="scientific">Sporichthya brevicatena</name>
    <dbReference type="NCBI Taxonomy" id="171442"/>
    <lineage>
        <taxon>Bacteria</taxon>
        <taxon>Bacillati</taxon>
        <taxon>Actinomycetota</taxon>
        <taxon>Actinomycetes</taxon>
        <taxon>Sporichthyales</taxon>
        <taxon>Sporichthyaceae</taxon>
        <taxon>Sporichthya</taxon>
    </lineage>
</organism>
<dbReference type="Pfam" id="PF17932">
    <property type="entry name" value="TetR_C_24"/>
    <property type="match status" value="1"/>
</dbReference>
<dbReference type="Pfam" id="PF00440">
    <property type="entry name" value="TetR_N"/>
    <property type="match status" value="1"/>
</dbReference>
<dbReference type="EMBL" id="BAAAHE010000005">
    <property type="protein sequence ID" value="GAA0605817.1"/>
    <property type="molecule type" value="Genomic_DNA"/>
</dbReference>
<proteinExistence type="predicted"/>
<comment type="caution">
    <text evidence="4">The sequence shown here is derived from an EMBL/GenBank/DDBJ whole genome shotgun (WGS) entry which is preliminary data.</text>
</comment>
<evidence type="ECO:0000256" key="2">
    <source>
        <dbReference type="PROSITE-ProRule" id="PRU00335"/>
    </source>
</evidence>
<feature type="DNA-binding region" description="H-T-H motif" evidence="2">
    <location>
        <begin position="33"/>
        <end position="52"/>
    </location>
</feature>
<protein>
    <submittedName>
        <fullName evidence="4">TetR/AcrR family transcriptional regulator</fullName>
    </submittedName>
</protein>
<evidence type="ECO:0000313" key="4">
    <source>
        <dbReference type="EMBL" id="GAA0605817.1"/>
    </source>
</evidence>
<dbReference type="InterPro" id="IPR009057">
    <property type="entry name" value="Homeodomain-like_sf"/>
</dbReference>
<keyword evidence="5" id="KW-1185">Reference proteome</keyword>
<evidence type="ECO:0000313" key="5">
    <source>
        <dbReference type="Proteomes" id="UP001500957"/>
    </source>
</evidence>
<accession>A0ABN1G7S4</accession>
<gene>
    <name evidence="4" type="ORF">GCM10009547_04650</name>
</gene>
<reference evidence="4 5" key="1">
    <citation type="journal article" date="2019" name="Int. J. Syst. Evol. Microbiol.">
        <title>The Global Catalogue of Microorganisms (GCM) 10K type strain sequencing project: providing services to taxonomists for standard genome sequencing and annotation.</title>
        <authorList>
            <consortium name="The Broad Institute Genomics Platform"/>
            <consortium name="The Broad Institute Genome Sequencing Center for Infectious Disease"/>
            <person name="Wu L."/>
            <person name="Ma J."/>
        </authorList>
    </citation>
    <scope>NUCLEOTIDE SEQUENCE [LARGE SCALE GENOMIC DNA]</scope>
    <source>
        <strain evidence="4 5">JCM 10671</strain>
    </source>
</reference>
<dbReference type="Proteomes" id="UP001500957">
    <property type="component" value="Unassembled WGS sequence"/>
</dbReference>
<dbReference type="InterPro" id="IPR041490">
    <property type="entry name" value="KstR2_TetR_C"/>
</dbReference>
<feature type="domain" description="HTH tetR-type" evidence="3">
    <location>
        <begin position="10"/>
        <end position="70"/>
    </location>
</feature>
<dbReference type="PANTHER" id="PTHR30055:SF226">
    <property type="entry name" value="HTH-TYPE TRANSCRIPTIONAL REGULATOR PKSA"/>
    <property type="match status" value="1"/>
</dbReference>
<evidence type="ECO:0000259" key="3">
    <source>
        <dbReference type="PROSITE" id="PS50977"/>
    </source>
</evidence>
<dbReference type="SUPFAM" id="SSF46689">
    <property type="entry name" value="Homeodomain-like"/>
    <property type="match status" value="1"/>
</dbReference>
<dbReference type="PANTHER" id="PTHR30055">
    <property type="entry name" value="HTH-TYPE TRANSCRIPTIONAL REGULATOR RUTR"/>
    <property type="match status" value="1"/>
</dbReference>
<dbReference type="InterPro" id="IPR001647">
    <property type="entry name" value="HTH_TetR"/>
</dbReference>
<dbReference type="Gene3D" id="1.10.10.60">
    <property type="entry name" value="Homeodomain-like"/>
    <property type="match status" value="1"/>
</dbReference>
<name>A0ABN1G7S4_9ACTN</name>
<dbReference type="InterPro" id="IPR036271">
    <property type="entry name" value="Tet_transcr_reg_TetR-rel_C_sf"/>
</dbReference>
<dbReference type="Gene3D" id="1.10.357.10">
    <property type="entry name" value="Tetracycline Repressor, domain 2"/>
    <property type="match status" value="1"/>
</dbReference>
<dbReference type="PROSITE" id="PS50977">
    <property type="entry name" value="HTH_TETR_2"/>
    <property type="match status" value="1"/>
</dbReference>
<dbReference type="SUPFAM" id="SSF48498">
    <property type="entry name" value="Tetracyclin repressor-like, C-terminal domain"/>
    <property type="match status" value="1"/>
</dbReference>
<evidence type="ECO:0000256" key="1">
    <source>
        <dbReference type="ARBA" id="ARBA00023125"/>
    </source>
</evidence>
<keyword evidence="1 2" id="KW-0238">DNA-binding</keyword>
<dbReference type="PRINTS" id="PR00455">
    <property type="entry name" value="HTHTETR"/>
</dbReference>
<sequence length="204" mass="22050">MSARALSKSEATRERILDATAEVLNAKGYAGTRLSDIAELARVQPTAVYYYFNSRDEVIGEAVQEGVRRVLASVERELTALPAGATPLDRIETAVAGHLQATLRDSKYGAVAIRLASSLPPALREAQLVDERRYGTLWRTLIADAARAGQLNPALDPAAARMFVLGALNWAAEWFNPSRGSLARTISTAQLMIRQGLSAPSEET</sequence>
<dbReference type="RefSeq" id="WP_344601165.1">
    <property type="nucleotide sequence ID" value="NZ_BAAAHE010000005.1"/>
</dbReference>